<evidence type="ECO:0000256" key="1">
    <source>
        <dbReference type="SAM" id="SignalP"/>
    </source>
</evidence>
<feature type="chain" id="PRO_5002694390" description="DUF4114 domain-containing protein" evidence="1">
    <location>
        <begin position="23"/>
        <end position="282"/>
    </location>
</feature>
<evidence type="ECO:0000313" key="4">
    <source>
        <dbReference type="Proteomes" id="UP000004947"/>
    </source>
</evidence>
<comment type="caution">
    <text evidence="3">The sequence shown here is derived from an EMBL/GenBank/DDBJ whole genome shotgun (WGS) entry which is preliminary data.</text>
</comment>
<dbReference type="STRING" id="313628.LNTAR_08579"/>
<reference evidence="3 4" key="1">
    <citation type="journal article" date="2010" name="J. Bacteriol.">
        <title>Genome sequence of Lentisphaera araneosa HTCC2155T, the type species of the order Lentisphaerales in the phylum Lentisphaerae.</title>
        <authorList>
            <person name="Thrash J.C."/>
            <person name="Cho J.C."/>
            <person name="Vergin K.L."/>
            <person name="Morris R.M."/>
            <person name="Giovannoni S.J."/>
        </authorList>
    </citation>
    <scope>NUCLEOTIDE SEQUENCE [LARGE SCALE GENOMIC DNA]</scope>
    <source>
        <strain evidence="3 4">HTCC2155</strain>
    </source>
</reference>
<evidence type="ECO:0000259" key="2">
    <source>
        <dbReference type="Pfam" id="PF13448"/>
    </source>
</evidence>
<feature type="domain" description="DUF4114" evidence="2">
    <location>
        <begin position="161"/>
        <end position="231"/>
    </location>
</feature>
<organism evidence="3 4">
    <name type="scientific">Lentisphaera araneosa HTCC2155</name>
    <dbReference type="NCBI Taxonomy" id="313628"/>
    <lineage>
        <taxon>Bacteria</taxon>
        <taxon>Pseudomonadati</taxon>
        <taxon>Lentisphaerota</taxon>
        <taxon>Lentisphaeria</taxon>
        <taxon>Lentisphaerales</taxon>
        <taxon>Lentisphaeraceae</taxon>
        <taxon>Lentisphaera</taxon>
    </lineage>
</organism>
<protein>
    <recommendedName>
        <fullName evidence="2">DUF4114 domain-containing protein</fullName>
    </recommendedName>
</protein>
<dbReference type="InterPro" id="IPR025193">
    <property type="entry name" value="DUF4114"/>
</dbReference>
<dbReference type="Pfam" id="PF13448">
    <property type="entry name" value="DUF4114"/>
    <property type="match status" value="1"/>
</dbReference>
<keyword evidence="4" id="KW-1185">Reference proteome</keyword>
<gene>
    <name evidence="3" type="ORF">LNTAR_08579</name>
</gene>
<accession>A6DHV7</accession>
<keyword evidence="1" id="KW-0732">Signal</keyword>
<evidence type="ECO:0000313" key="3">
    <source>
        <dbReference type="EMBL" id="EDM28611.1"/>
    </source>
</evidence>
<feature type="signal peptide" evidence="1">
    <location>
        <begin position="1"/>
        <end position="22"/>
    </location>
</feature>
<name>A6DHV7_9BACT</name>
<dbReference type="Proteomes" id="UP000004947">
    <property type="component" value="Unassembled WGS sequence"/>
</dbReference>
<dbReference type="EMBL" id="ABCK01000004">
    <property type="protein sequence ID" value="EDM28611.1"/>
    <property type="molecule type" value="Genomic_DNA"/>
</dbReference>
<dbReference type="RefSeq" id="WP_007277492.1">
    <property type="nucleotide sequence ID" value="NZ_ABCK01000004.1"/>
</dbReference>
<dbReference type="eggNOG" id="COG1196">
    <property type="taxonomic scope" value="Bacteria"/>
</dbReference>
<proteinExistence type="predicted"/>
<sequence length="282" mass="30782">MQNKIKVSLLILSSIIAGNAQAEGTISPYQSIDRPFGLDIVGQVYTAASDTDSIDFQTNYLPEIQEIVQNNLASGVALSTDAVTSLALDPTKLNLNYDSDIRVYFVSEGAGYHNSLGYNPDGNGINTGNPQLIFPDASSLNWHNSEAYPLNVGDYVELGNFSAGTDLDFFLIGNGANGGSHIYSTDTDTNPDGLQHVVSFALEDSSYLFLGFEDLYNGGDKDYDDLLFAVDIGTANVQELIENSALVPEPEEVLIMCIFLIFLGKYLIQNHRDILFKNMQYS</sequence>
<dbReference type="OrthoDB" id="1204817at2"/>
<dbReference type="AlphaFoldDB" id="A6DHV7"/>